<sequence length="566" mass="63165">MQTESRLSSCDTCHVTSPSVTLREICNPRPLMPAVSQSTELNHVHAPIESPPTRNNEMKSIAQFLFVLLITLSVQTSSSAAERPNVILIFADDLGPGMLGCYGQDVVTTPNIDRLAREGMKFNNYYGGVYCAPARWTLLTGMHDGRNGGWAQNRAGLPIWRDAGQITEEEYQKRMEKHKANSNPIADGEVFLAQVAQQAGYKTAQFGKLDRGFLTWNERVQRFGWDFHEGYYDHQRCHGFYPPYLWRNGERFDLPGNTMADCGKTSEKGDEPVGYGGETYSQNVFIAGILKYLRSNHDQPFFLYHPTQLPHGPVAIPELHPDFADHPTMSLAEKKYASMVKMLDDHVGLIMKELVTLGIDDNTIVLFTSDNGHELYYGPKPSYKTQTLPSGEPANLTDKKWRSSECGDIFDGAGGRAGLKRSGYQGGMQCPMIVRWPGKIEPGSENNLLTAHYDFLATLADLVGEQKPKGKDGISYLPTLLGQPQTERHDHVVINNNFTAMGSRALITGEGLKLVEANRKKGIFQLYDLTTDNEERTNLASGYPEKVAELKQILMLEIDSPRPDLQ</sequence>
<dbReference type="InterPro" id="IPR052701">
    <property type="entry name" value="GAG_Ulvan_Degrading_Sulfatases"/>
</dbReference>
<proteinExistence type="predicted"/>
<dbReference type="GO" id="GO:0004098">
    <property type="term" value="F:cerebroside-sulfatase activity"/>
    <property type="evidence" value="ECO:0007669"/>
    <property type="project" value="UniProtKB-EC"/>
</dbReference>
<evidence type="ECO:0000313" key="3">
    <source>
        <dbReference type="Proteomes" id="UP000001025"/>
    </source>
</evidence>
<dbReference type="STRING" id="243090.RB4784"/>
<keyword evidence="3" id="KW-1185">Reference proteome</keyword>
<dbReference type="InterPro" id="IPR017850">
    <property type="entry name" value="Alkaline_phosphatase_core_sf"/>
</dbReference>
<feature type="domain" description="Sulfatase N-terminal" evidence="1">
    <location>
        <begin position="84"/>
        <end position="464"/>
    </location>
</feature>
<keyword evidence="2" id="KW-0378">Hydrolase</keyword>
<dbReference type="EMBL" id="BX294141">
    <property type="protein sequence ID" value="CAD78090.1"/>
    <property type="molecule type" value="Genomic_DNA"/>
</dbReference>
<evidence type="ECO:0000313" key="2">
    <source>
        <dbReference type="EMBL" id="CAD78090.1"/>
    </source>
</evidence>
<dbReference type="Proteomes" id="UP000001025">
    <property type="component" value="Chromosome"/>
</dbReference>
<dbReference type="InterPro" id="IPR000917">
    <property type="entry name" value="Sulfatase_N"/>
</dbReference>
<evidence type="ECO:0000259" key="1">
    <source>
        <dbReference type="Pfam" id="PF00884"/>
    </source>
</evidence>
<dbReference type="AlphaFoldDB" id="Q7UH86"/>
<dbReference type="InParanoid" id="Q7UH86"/>
<dbReference type="OrthoDB" id="9762324at2"/>
<dbReference type="EnsemblBacteria" id="CAD78090">
    <property type="protein sequence ID" value="CAD78090"/>
    <property type="gene ID" value="RB4784"/>
</dbReference>
<dbReference type="HOGENOM" id="CLU_006332_10_4_0"/>
<dbReference type="Gene3D" id="3.30.1120.10">
    <property type="match status" value="1"/>
</dbReference>
<dbReference type="PATRIC" id="fig|243090.15.peg.2261"/>
<dbReference type="SUPFAM" id="SSF53649">
    <property type="entry name" value="Alkaline phosphatase-like"/>
    <property type="match status" value="1"/>
</dbReference>
<organism evidence="2 3">
    <name type="scientific">Rhodopirellula baltica (strain DSM 10527 / NCIMB 13988 / SH1)</name>
    <dbReference type="NCBI Taxonomy" id="243090"/>
    <lineage>
        <taxon>Bacteria</taxon>
        <taxon>Pseudomonadati</taxon>
        <taxon>Planctomycetota</taxon>
        <taxon>Planctomycetia</taxon>
        <taxon>Pirellulales</taxon>
        <taxon>Pirellulaceae</taxon>
        <taxon>Rhodopirellula</taxon>
    </lineage>
</organism>
<name>Q7UH86_RHOBA</name>
<accession>Q7UH86</accession>
<reference evidence="2 3" key="1">
    <citation type="journal article" date="2003" name="Proc. Natl. Acad. Sci. U.S.A.">
        <title>Complete genome sequence of the marine planctomycete Pirellula sp. strain 1.</title>
        <authorList>
            <person name="Gloeckner F.O."/>
            <person name="Kube M."/>
            <person name="Bauer M."/>
            <person name="Teeling H."/>
            <person name="Lombardot T."/>
            <person name="Ludwig W."/>
            <person name="Gade D."/>
            <person name="Beck A."/>
            <person name="Borzym K."/>
            <person name="Heitmann K."/>
            <person name="Rabus R."/>
            <person name="Schlesner H."/>
            <person name="Amann R."/>
            <person name="Reinhardt R."/>
        </authorList>
    </citation>
    <scope>NUCLEOTIDE SEQUENCE [LARGE SCALE GENOMIC DNA]</scope>
    <source>
        <strain evidence="3">DSM 10527 / NCIMB 13988 / SH1</strain>
    </source>
</reference>
<dbReference type="CDD" id="cd16145">
    <property type="entry name" value="ARS_like"/>
    <property type="match status" value="1"/>
</dbReference>
<dbReference type="PANTHER" id="PTHR43751">
    <property type="entry name" value="SULFATASE"/>
    <property type="match status" value="1"/>
</dbReference>
<dbReference type="EC" id="3.1.6.8" evidence="2"/>
<dbReference type="Gene3D" id="3.40.720.10">
    <property type="entry name" value="Alkaline Phosphatase, subunit A"/>
    <property type="match status" value="1"/>
</dbReference>
<dbReference type="eggNOG" id="COG3119">
    <property type="taxonomic scope" value="Bacteria"/>
</dbReference>
<gene>
    <name evidence="2" type="primary">aslA</name>
    <name evidence="2" type="ordered locus">RB4784</name>
</gene>
<dbReference type="Pfam" id="PF00884">
    <property type="entry name" value="Sulfatase"/>
    <property type="match status" value="1"/>
</dbReference>
<dbReference type="KEGG" id="rba:RB4784"/>
<dbReference type="PANTHER" id="PTHR43751:SF3">
    <property type="entry name" value="SULFATASE N-TERMINAL DOMAIN-CONTAINING PROTEIN"/>
    <property type="match status" value="1"/>
</dbReference>
<protein>
    <submittedName>
        <fullName evidence="2">Arylsulfatase A</fullName>
        <ecNumber evidence="2">3.1.6.8</ecNumber>
    </submittedName>
</protein>